<gene>
    <name evidence="1" type="ORF">AYBTSS11_LOCUS23003</name>
</gene>
<organism evidence="1 2">
    <name type="scientific">Sphenostylis stenocarpa</name>
    <dbReference type="NCBI Taxonomy" id="92480"/>
    <lineage>
        <taxon>Eukaryota</taxon>
        <taxon>Viridiplantae</taxon>
        <taxon>Streptophyta</taxon>
        <taxon>Embryophyta</taxon>
        <taxon>Tracheophyta</taxon>
        <taxon>Spermatophyta</taxon>
        <taxon>Magnoliopsida</taxon>
        <taxon>eudicotyledons</taxon>
        <taxon>Gunneridae</taxon>
        <taxon>Pentapetalae</taxon>
        <taxon>rosids</taxon>
        <taxon>fabids</taxon>
        <taxon>Fabales</taxon>
        <taxon>Fabaceae</taxon>
        <taxon>Papilionoideae</taxon>
        <taxon>50 kb inversion clade</taxon>
        <taxon>NPAAA clade</taxon>
        <taxon>indigoferoid/millettioid clade</taxon>
        <taxon>Phaseoleae</taxon>
        <taxon>Sphenostylis</taxon>
    </lineage>
</organism>
<protein>
    <submittedName>
        <fullName evidence="1">Uncharacterized protein</fullName>
    </submittedName>
</protein>
<keyword evidence="2" id="KW-1185">Reference proteome</keyword>
<dbReference type="AlphaFoldDB" id="A0AA86SR66"/>
<reference evidence="1" key="1">
    <citation type="submission" date="2023-10" db="EMBL/GenBank/DDBJ databases">
        <authorList>
            <person name="Domelevo Entfellner J.-B."/>
        </authorList>
    </citation>
    <scope>NUCLEOTIDE SEQUENCE</scope>
</reference>
<dbReference type="Proteomes" id="UP001189624">
    <property type="component" value="Chromosome 8"/>
</dbReference>
<proteinExistence type="predicted"/>
<dbReference type="EMBL" id="OY731405">
    <property type="protein sequence ID" value="CAJ1971006.1"/>
    <property type="molecule type" value="Genomic_DNA"/>
</dbReference>
<sequence>MEERMKNGGMEENICYSKLTSFLQKDTSFLTPWSWDANASDNEASTSTKQVQYLQFPPGSYFSFCICRWLNFKKRKKPRNYDYLRTSENEKRMMEIKARIKKKLRLVRRFYRGE</sequence>
<name>A0AA86SR66_9FABA</name>
<evidence type="ECO:0000313" key="1">
    <source>
        <dbReference type="EMBL" id="CAJ1971006.1"/>
    </source>
</evidence>
<accession>A0AA86SR66</accession>
<evidence type="ECO:0000313" key="2">
    <source>
        <dbReference type="Proteomes" id="UP001189624"/>
    </source>
</evidence>
<dbReference type="Gramene" id="rna-AYBTSS11_LOCUS23003">
    <property type="protein sequence ID" value="CAJ1971006.1"/>
    <property type="gene ID" value="gene-AYBTSS11_LOCUS23003"/>
</dbReference>